<protein>
    <submittedName>
        <fullName evidence="3">Uncharacterized protein</fullName>
    </submittedName>
</protein>
<comment type="caution">
    <text evidence="3">The sequence shown here is derived from an EMBL/GenBank/DDBJ whole genome shotgun (WGS) entry which is preliminary data.</text>
</comment>
<sequence length="368" mass="42108">MISSEDVYFSSVTINNDLPSPAPHRTNSPAPPDFLDDLLIEFNLFNPDNNDMLLLDSSEIDVLLDGQIEGLDQAQALIFDGELPNLPEQSSSSSEDHSTTSVSEVAVTIPNNSIVIKTSDLHAHSNFINSVQLYQTGESLKLLISPYSYQRARYELELEQDLRYISTPINNCIAFEILDLQSRIPANASVIMCISRTTIPYGPDRIVFCHPYPLWMKDEHAKVHHGSLLIDITDQIMNNQSIKIEHLIMQRLKQDALKKITQWPIYTSNQLDCNGFYSLNANKPKIIIENYNLRYSVLHFQIFLVDENQIAYPTDLSCETTPIFEYEDKDRKDIPTMLAPERKRQTKRLQQKSNTTREKNVSNNMKQI</sequence>
<dbReference type="EMBL" id="CAJNOV010007295">
    <property type="protein sequence ID" value="CAF1276066.1"/>
    <property type="molecule type" value="Genomic_DNA"/>
</dbReference>
<accession>A0A816H7A5</accession>
<dbReference type="EMBL" id="CAJNOW010021019">
    <property type="protein sequence ID" value="CAF1682414.1"/>
    <property type="molecule type" value="Genomic_DNA"/>
</dbReference>
<evidence type="ECO:0000313" key="3">
    <source>
        <dbReference type="EMBL" id="CAF1682414.1"/>
    </source>
</evidence>
<dbReference type="AlphaFoldDB" id="A0A816H7A5"/>
<evidence type="ECO:0000256" key="1">
    <source>
        <dbReference type="SAM" id="MobiDB-lite"/>
    </source>
</evidence>
<proteinExistence type="predicted"/>
<organism evidence="3 4">
    <name type="scientific">Rotaria magnacalcarata</name>
    <dbReference type="NCBI Taxonomy" id="392030"/>
    <lineage>
        <taxon>Eukaryota</taxon>
        <taxon>Metazoa</taxon>
        <taxon>Spiralia</taxon>
        <taxon>Gnathifera</taxon>
        <taxon>Rotifera</taxon>
        <taxon>Eurotatoria</taxon>
        <taxon>Bdelloidea</taxon>
        <taxon>Philodinida</taxon>
        <taxon>Philodinidae</taxon>
        <taxon>Rotaria</taxon>
    </lineage>
</organism>
<evidence type="ECO:0000313" key="2">
    <source>
        <dbReference type="EMBL" id="CAF1276066.1"/>
    </source>
</evidence>
<name>A0A816H7A5_9BILA</name>
<dbReference type="Proteomes" id="UP000663834">
    <property type="component" value="Unassembled WGS sequence"/>
</dbReference>
<dbReference type="OrthoDB" id="10049217at2759"/>
<gene>
    <name evidence="2" type="ORF">CJN711_LOCUS15727</name>
    <name evidence="3" type="ORF">KQP761_LOCUS37103</name>
</gene>
<reference evidence="3" key="1">
    <citation type="submission" date="2021-02" db="EMBL/GenBank/DDBJ databases">
        <authorList>
            <person name="Nowell W R."/>
        </authorList>
    </citation>
    <scope>NUCLEOTIDE SEQUENCE</scope>
</reference>
<dbReference type="Proteomes" id="UP000663855">
    <property type="component" value="Unassembled WGS sequence"/>
</dbReference>
<feature type="region of interest" description="Disordered" evidence="1">
    <location>
        <begin position="334"/>
        <end position="368"/>
    </location>
</feature>
<evidence type="ECO:0000313" key="4">
    <source>
        <dbReference type="Proteomes" id="UP000663834"/>
    </source>
</evidence>